<dbReference type="Proteomes" id="UP000265520">
    <property type="component" value="Unassembled WGS sequence"/>
</dbReference>
<accession>A0A392SS45</accession>
<keyword evidence="2" id="KW-1185">Reference proteome</keyword>
<protein>
    <submittedName>
        <fullName evidence="1">Uncharacterized protein</fullName>
    </submittedName>
</protein>
<evidence type="ECO:0000313" key="2">
    <source>
        <dbReference type="Proteomes" id="UP000265520"/>
    </source>
</evidence>
<reference evidence="1 2" key="1">
    <citation type="journal article" date="2018" name="Front. Plant Sci.">
        <title>Red Clover (Trifolium pratense) and Zigzag Clover (T. medium) - A Picture of Genomic Similarities and Differences.</title>
        <authorList>
            <person name="Dluhosova J."/>
            <person name="Istvanek J."/>
            <person name="Nedelnik J."/>
            <person name="Repkova J."/>
        </authorList>
    </citation>
    <scope>NUCLEOTIDE SEQUENCE [LARGE SCALE GENOMIC DNA]</scope>
    <source>
        <strain evidence="2">cv. 10/8</strain>
        <tissue evidence="1">Leaf</tissue>
    </source>
</reference>
<proteinExistence type="predicted"/>
<evidence type="ECO:0000313" key="1">
    <source>
        <dbReference type="EMBL" id="MCI51683.1"/>
    </source>
</evidence>
<comment type="caution">
    <text evidence="1">The sequence shown here is derived from an EMBL/GenBank/DDBJ whole genome shotgun (WGS) entry which is preliminary data.</text>
</comment>
<organism evidence="1 2">
    <name type="scientific">Trifolium medium</name>
    <dbReference type="NCBI Taxonomy" id="97028"/>
    <lineage>
        <taxon>Eukaryota</taxon>
        <taxon>Viridiplantae</taxon>
        <taxon>Streptophyta</taxon>
        <taxon>Embryophyta</taxon>
        <taxon>Tracheophyta</taxon>
        <taxon>Spermatophyta</taxon>
        <taxon>Magnoliopsida</taxon>
        <taxon>eudicotyledons</taxon>
        <taxon>Gunneridae</taxon>
        <taxon>Pentapetalae</taxon>
        <taxon>rosids</taxon>
        <taxon>fabids</taxon>
        <taxon>Fabales</taxon>
        <taxon>Fabaceae</taxon>
        <taxon>Papilionoideae</taxon>
        <taxon>50 kb inversion clade</taxon>
        <taxon>NPAAA clade</taxon>
        <taxon>Hologalegina</taxon>
        <taxon>IRL clade</taxon>
        <taxon>Trifolieae</taxon>
        <taxon>Trifolium</taxon>
    </lineage>
</organism>
<dbReference type="AlphaFoldDB" id="A0A392SS45"/>
<dbReference type="EMBL" id="LXQA010435664">
    <property type="protein sequence ID" value="MCI51683.1"/>
    <property type="molecule type" value="Genomic_DNA"/>
</dbReference>
<sequence>KAPKKKKGQNNEEEANVAHDTMLHGYSVLCSVPVPGTGTPPVLPRYAPLEYPVFF</sequence>
<feature type="non-terminal residue" evidence="1">
    <location>
        <position position="1"/>
    </location>
</feature>
<name>A0A392SS45_9FABA</name>